<evidence type="ECO:0000256" key="2">
    <source>
        <dbReference type="ARBA" id="ARBA00022692"/>
    </source>
</evidence>
<dbReference type="NCBIfam" id="TIGR00350">
    <property type="entry name" value="lytR_cpsA_psr"/>
    <property type="match status" value="1"/>
</dbReference>
<dbReference type="InterPro" id="IPR004474">
    <property type="entry name" value="LytR_CpsA_psr"/>
</dbReference>
<dbReference type="AlphaFoldDB" id="A0A916RQ39"/>
<dbReference type="InterPro" id="IPR050922">
    <property type="entry name" value="LytR/CpsA/Psr_CW_biosynth"/>
</dbReference>
<evidence type="ECO:0000256" key="4">
    <source>
        <dbReference type="ARBA" id="ARBA00022989"/>
    </source>
</evidence>
<dbReference type="Pfam" id="PF03816">
    <property type="entry name" value="LytR_cpsA_psr"/>
    <property type="match status" value="1"/>
</dbReference>
<evidence type="ECO:0000313" key="7">
    <source>
        <dbReference type="EMBL" id="GGA64897.1"/>
    </source>
</evidence>
<dbReference type="Gene3D" id="3.40.630.190">
    <property type="entry name" value="LCP protein"/>
    <property type="match status" value="1"/>
</dbReference>
<evidence type="ECO:0000256" key="3">
    <source>
        <dbReference type="ARBA" id="ARBA00022968"/>
    </source>
</evidence>
<evidence type="ECO:0000256" key="5">
    <source>
        <dbReference type="SAM" id="Phobius"/>
    </source>
</evidence>
<protein>
    <submittedName>
        <fullName evidence="7">LytR family transcriptional regulator</fullName>
    </submittedName>
</protein>
<accession>A0A916RQ39</accession>
<dbReference type="RefSeq" id="WP_188383193.1">
    <property type="nucleotide sequence ID" value="NZ_BMEY01000002.1"/>
</dbReference>
<keyword evidence="3" id="KW-0735">Signal-anchor</keyword>
<comment type="caution">
    <text evidence="7">The sequence shown here is derived from an EMBL/GenBank/DDBJ whole genome shotgun (WGS) entry which is preliminary data.</text>
</comment>
<sequence length="346" mass="38900">MKKQKDARTRMEKRQTTKKSKKIYFILAPFIILLLVGGGFLINFYTTADEVISNAYEDDGREKSNLRETRVNPKEDNISILIIGVDESEHRANDGYSRSDTLILATLNKKDKSVKLVSIPRDSYVYIPEVGYNDKINHAHAFGGPKATIETVEQLLDVPVDYYVKLNFHAFTEVVDVIGGITAEVPYELWESDSNDKKNAIHLLPGEQLLNGEQALALARTRKYDSDIERGKRQMEIVKATIKKSLQANNILKLDNVIEAVGSNMTTNMSFSDMKSLVSYVTSGGNLDFETMTLAGESYMPASIWYWKLDELALEETKETLKEHLEVKTTLTDSSTHSLDTASGVE</sequence>
<evidence type="ECO:0000313" key="8">
    <source>
        <dbReference type="Proteomes" id="UP000613512"/>
    </source>
</evidence>
<dbReference type="GO" id="GO:0071555">
    <property type="term" value="P:cell wall organization"/>
    <property type="evidence" value="ECO:0007669"/>
    <property type="project" value="UniProtKB-KW"/>
</dbReference>
<dbReference type="PANTHER" id="PTHR33392">
    <property type="entry name" value="POLYISOPRENYL-TEICHOIC ACID--PEPTIDOGLYCAN TEICHOIC ACID TRANSFERASE TAGU"/>
    <property type="match status" value="1"/>
</dbReference>
<dbReference type="Proteomes" id="UP000613512">
    <property type="component" value="Unassembled WGS sequence"/>
</dbReference>
<keyword evidence="5" id="KW-0472">Membrane</keyword>
<evidence type="ECO:0000256" key="1">
    <source>
        <dbReference type="ARBA" id="ARBA00006068"/>
    </source>
</evidence>
<keyword evidence="8" id="KW-1185">Reference proteome</keyword>
<feature type="domain" description="Cell envelope-related transcriptional attenuator" evidence="6">
    <location>
        <begin position="98"/>
        <end position="245"/>
    </location>
</feature>
<evidence type="ECO:0000259" key="6">
    <source>
        <dbReference type="Pfam" id="PF03816"/>
    </source>
</evidence>
<dbReference type="PANTHER" id="PTHR33392:SF3">
    <property type="entry name" value="POLYISOPRENYL-TEICHOIC ACID--PEPTIDOGLYCAN TEICHOIC ACID TRANSFERASE TAGT"/>
    <property type="match status" value="1"/>
</dbReference>
<proteinExistence type="inferred from homology"/>
<dbReference type="EMBL" id="BMEY01000002">
    <property type="protein sequence ID" value="GGA64897.1"/>
    <property type="molecule type" value="Genomic_DNA"/>
</dbReference>
<reference evidence="7" key="2">
    <citation type="submission" date="2020-09" db="EMBL/GenBank/DDBJ databases">
        <authorList>
            <person name="Sun Q."/>
            <person name="Zhou Y."/>
        </authorList>
    </citation>
    <scope>NUCLEOTIDE SEQUENCE</scope>
    <source>
        <strain evidence="7">CGMCC 1.12408</strain>
    </source>
</reference>
<keyword evidence="4 5" id="KW-1133">Transmembrane helix</keyword>
<feature type="transmembrane region" description="Helical" evidence="5">
    <location>
        <begin position="23"/>
        <end position="45"/>
    </location>
</feature>
<keyword evidence="2 5" id="KW-0812">Transmembrane</keyword>
<organism evidence="7 8">
    <name type="scientific">Ornithinibacillus halotolerans</name>
    <dbReference type="NCBI Taxonomy" id="1274357"/>
    <lineage>
        <taxon>Bacteria</taxon>
        <taxon>Bacillati</taxon>
        <taxon>Bacillota</taxon>
        <taxon>Bacilli</taxon>
        <taxon>Bacillales</taxon>
        <taxon>Bacillaceae</taxon>
        <taxon>Ornithinibacillus</taxon>
    </lineage>
</organism>
<comment type="similarity">
    <text evidence="1">Belongs to the LytR/CpsA/Psr (LCP) family.</text>
</comment>
<reference evidence="7" key="1">
    <citation type="journal article" date="2014" name="Int. J. Syst. Evol. Microbiol.">
        <title>Complete genome sequence of Corynebacterium casei LMG S-19264T (=DSM 44701T), isolated from a smear-ripened cheese.</title>
        <authorList>
            <consortium name="US DOE Joint Genome Institute (JGI-PGF)"/>
            <person name="Walter F."/>
            <person name="Albersmeier A."/>
            <person name="Kalinowski J."/>
            <person name="Ruckert C."/>
        </authorList>
    </citation>
    <scope>NUCLEOTIDE SEQUENCE</scope>
    <source>
        <strain evidence="7">CGMCC 1.12408</strain>
    </source>
</reference>
<name>A0A916RQ39_9BACI</name>
<gene>
    <name evidence="7" type="ORF">GCM10008025_05880</name>
</gene>